<dbReference type="Proteomes" id="UP000016412">
    <property type="component" value="Unassembled WGS sequence"/>
</dbReference>
<gene>
    <name evidence="2" type="ORF">HMPREF0860_2465</name>
    <name evidence="1" type="ORF">HMPREF1325_0611</name>
</gene>
<evidence type="ECO:0000313" key="1">
    <source>
        <dbReference type="EMBL" id="ERF59906.1"/>
    </source>
</evidence>
<reference evidence="3 4" key="1">
    <citation type="submission" date="2013-08" db="EMBL/GenBank/DDBJ databases">
        <authorList>
            <person name="Durkin A.S."/>
            <person name="Haft D.R."/>
            <person name="McCorrison J."/>
            <person name="Torralba M."/>
            <person name="Gillis M."/>
            <person name="Haft D.H."/>
            <person name="Methe B."/>
            <person name="Sutton G."/>
            <person name="Nelson K.E."/>
        </authorList>
    </citation>
    <scope>NUCLEOTIDE SEQUENCE [LARGE SCALE GENOMIC DNA]</scope>
    <source>
        <strain evidence="2 4">ATCC 35536</strain>
        <strain evidence="1 3">VPI DR56BR1116</strain>
    </source>
</reference>
<accession>U1FKL0</accession>
<evidence type="ECO:0000313" key="3">
    <source>
        <dbReference type="Proteomes" id="UP000016412"/>
    </source>
</evidence>
<dbReference type="Proteomes" id="UP000016646">
    <property type="component" value="Unassembled WGS sequence"/>
</dbReference>
<comment type="caution">
    <text evidence="1">The sequence shown here is derived from an EMBL/GenBank/DDBJ whole genome shotgun (WGS) entry which is preliminary data.</text>
</comment>
<organism evidence="1 3">
    <name type="scientific">Treponema socranskii subsp. socranskii VPI DR56BR1116 = ATCC 35536</name>
    <dbReference type="NCBI Taxonomy" id="1125725"/>
    <lineage>
        <taxon>Bacteria</taxon>
        <taxon>Pseudomonadati</taxon>
        <taxon>Spirochaetota</taxon>
        <taxon>Spirochaetia</taxon>
        <taxon>Spirochaetales</taxon>
        <taxon>Treponemataceae</taxon>
        <taxon>Treponema</taxon>
    </lineage>
</organism>
<dbReference type="STRING" id="1125725.HMPREF1325_0611"/>
<dbReference type="AlphaFoldDB" id="U1FKL0"/>
<sequence length="104" mass="11674">MFSQTITIDYMCWKCKRTICSSEKIFRTSVCEFCGADLHVCRNCTFYSPGAHYDCRENVEELVADKEKANFCAAFSPRADFVSGDDKAAKARDAFNSLFGGIVL</sequence>
<dbReference type="eggNOG" id="ENOG5033AW7">
    <property type="taxonomic scope" value="Bacteria"/>
</dbReference>
<protein>
    <submittedName>
        <fullName evidence="1">Uncharacterized protein</fullName>
    </submittedName>
</protein>
<name>U1FKL0_TRESO</name>
<keyword evidence="4" id="KW-1185">Reference proteome</keyword>
<dbReference type="EMBL" id="AUZJ01000054">
    <property type="protein sequence ID" value="ERF59906.1"/>
    <property type="molecule type" value="Genomic_DNA"/>
</dbReference>
<evidence type="ECO:0000313" key="4">
    <source>
        <dbReference type="Proteomes" id="UP000016646"/>
    </source>
</evidence>
<dbReference type="EMBL" id="AVQI01000013">
    <property type="protein sequence ID" value="ERK04763.1"/>
    <property type="molecule type" value="Genomic_DNA"/>
</dbReference>
<evidence type="ECO:0000313" key="2">
    <source>
        <dbReference type="EMBL" id="ERK04763.1"/>
    </source>
</evidence>
<proteinExistence type="predicted"/>
<dbReference type="PATRIC" id="fig|1125725.3.peg.2102"/>